<organism evidence="1 2">
    <name type="scientific">Juglans regia</name>
    <name type="common">English walnut</name>
    <dbReference type="NCBI Taxonomy" id="51240"/>
    <lineage>
        <taxon>Eukaryota</taxon>
        <taxon>Viridiplantae</taxon>
        <taxon>Streptophyta</taxon>
        <taxon>Embryophyta</taxon>
        <taxon>Tracheophyta</taxon>
        <taxon>Spermatophyta</taxon>
        <taxon>Magnoliopsida</taxon>
        <taxon>eudicotyledons</taxon>
        <taxon>Gunneridae</taxon>
        <taxon>Pentapetalae</taxon>
        <taxon>rosids</taxon>
        <taxon>fabids</taxon>
        <taxon>Fagales</taxon>
        <taxon>Juglandaceae</taxon>
        <taxon>Juglans</taxon>
    </lineage>
</organism>
<proteinExistence type="predicted"/>
<dbReference type="Gramene" id="Jr03_22070_p1">
    <property type="protein sequence ID" value="cds.Jr03_22070_p1"/>
    <property type="gene ID" value="Jr03_22070"/>
</dbReference>
<evidence type="ECO:0000313" key="1">
    <source>
        <dbReference type="EMBL" id="KAF5475902.1"/>
    </source>
</evidence>
<dbReference type="AlphaFoldDB" id="A0A833Y469"/>
<dbReference type="PANTHER" id="PTHR33710:SF62">
    <property type="entry name" value="DUF4283 DOMAIN PROTEIN"/>
    <property type="match status" value="1"/>
</dbReference>
<reference evidence="1" key="2">
    <citation type="submission" date="2020-03" db="EMBL/GenBank/DDBJ databases">
        <title>Walnut 2.0.</title>
        <authorList>
            <person name="Marrano A."/>
            <person name="Britton M."/>
            <person name="Zimin A.V."/>
            <person name="Zaini P.A."/>
            <person name="Workman R."/>
            <person name="Puiu D."/>
            <person name="Bianco L."/>
            <person name="Allen B.J."/>
            <person name="Troggio M."/>
            <person name="Leslie C.A."/>
            <person name="Timp W."/>
            <person name="Dendekar A."/>
            <person name="Salzberg S.L."/>
            <person name="Neale D.B."/>
        </authorList>
    </citation>
    <scope>NUCLEOTIDE SEQUENCE</scope>
    <source>
        <tissue evidence="1">Leaves</tissue>
    </source>
</reference>
<gene>
    <name evidence="1" type="ORF">F2P56_007659</name>
</gene>
<dbReference type="Proteomes" id="UP000619265">
    <property type="component" value="Unassembled WGS sequence"/>
</dbReference>
<accession>A0A833Y469</accession>
<protein>
    <submittedName>
        <fullName evidence="1">Uncharacterized protein</fullName>
    </submittedName>
</protein>
<dbReference type="PANTHER" id="PTHR33710">
    <property type="entry name" value="BNAC02G09200D PROTEIN"/>
    <property type="match status" value="1"/>
</dbReference>
<evidence type="ECO:0000313" key="2">
    <source>
        <dbReference type="Proteomes" id="UP000619265"/>
    </source>
</evidence>
<name>A0A833Y469_JUGRE</name>
<sequence>MGFVGRHTTFTKERLDRCVANQIWKEKFKDVKVEGLTSRSSDRIPILLSIAEVSSINVNRAKKFNFEASWLRDEKCELVVTGGWLGQESSTNPMKKVQQLLHSCSGILNKWAKIKDSNSGKEIERLIVKIKKLQGNDRPKNVEEIRELQKKVMVLLVQEDVK</sequence>
<dbReference type="EMBL" id="LIHL02000003">
    <property type="protein sequence ID" value="KAF5475902.1"/>
    <property type="molecule type" value="Genomic_DNA"/>
</dbReference>
<reference evidence="1" key="1">
    <citation type="submission" date="2015-10" db="EMBL/GenBank/DDBJ databases">
        <authorList>
            <person name="Martinez-Garcia P.J."/>
            <person name="Crepeau M.W."/>
            <person name="Puiu D."/>
            <person name="Gonzalez-Ibeas D."/>
            <person name="Whalen J."/>
            <person name="Stevens K."/>
            <person name="Paul R."/>
            <person name="Butterfield T."/>
            <person name="Britton M."/>
            <person name="Reagan R."/>
            <person name="Chakraborty S."/>
            <person name="Walawage S.L."/>
            <person name="Vasquez-Gross H.A."/>
            <person name="Cardeno C."/>
            <person name="Famula R."/>
            <person name="Pratt K."/>
            <person name="Kuruganti S."/>
            <person name="Aradhya M.K."/>
            <person name="Leslie C.A."/>
            <person name="Dandekar A.M."/>
            <person name="Salzberg S.L."/>
            <person name="Wegrzyn J.L."/>
            <person name="Langley C.H."/>
            <person name="Neale D.B."/>
        </authorList>
    </citation>
    <scope>NUCLEOTIDE SEQUENCE</scope>
    <source>
        <tissue evidence="1">Leaves</tissue>
    </source>
</reference>
<comment type="caution">
    <text evidence="1">The sequence shown here is derived from an EMBL/GenBank/DDBJ whole genome shotgun (WGS) entry which is preliminary data.</text>
</comment>